<feature type="domain" description="DAHP synthetase I/KDSA" evidence="12">
    <location>
        <begin position="53"/>
        <end position="104"/>
    </location>
</feature>
<dbReference type="GO" id="GO:0003849">
    <property type="term" value="F:3-deoxy-7-phosphoheptulonate synthase activity"/>
    <property type="evidence" value="ECO:0007669"/>
    <property type="project" value="UniProtKB-EC"/>
</dbReference>
<comment type="similarity">
    <text evidence="3">Belongs to the class-I DAHP synthase family.</text>
</comment>
<evidence type="ECO:0000256" key="7">
    <source>
        <dbReference type="ARBA" id="ARBA00023141"/>
    </source>
</evidence>
<comment type="pathway">
    <text evidence="2">Metabolic intermediate biosynthesis; chorismate biosynthesis; chorismate from D-erythrose 4-phosphate and phosphoenolpyruvate: step 1/7.</text>
</comment>
<dbReference type="InterPro" id="IPR006218">
    <property type="entry name" value="DAHP1/KDSA"/>
</dbReference>
<evidence type="ECO:0000256" key="3">
    <source>
        <dbReference type="ARBA" id="ARBA00007985"/>
    </source>
</evidence>
<evidence type="ECO:0000256" key="11">
    <source>
        <dbReference type="ARBA" id="ARBA00047508"/>
    </source>
</evidence>
<dbReference type="GO" id="GO:0005737">
    <property type="term" value="C:cytoplasm"/>
    <property type="evidence" value="ECO:0007669"/>
    <property type="project" value="TreeGrafter"/>
</dbReference>
<comment type="function">
    <text evidence="1">Stereospecific condensation of phosphoenolpyruvate (PEP) and D-erythrose-4-phosphate (E4P) giving rise to 3-deoxy-D-arabino-heptulosonate-7-phosphate (DAHP).</text>
</comment>
<accession>A0A921GNF1</accession>
<gene>
    <name evidence="13" type="ORF">K8W24_07275</name>
</gene>
<evidence type="ECO:0000256" key="10">
    <source>
        <dbReference type="ARBA" id="ARBA00032193"/>
    </source>
</evidence>
<protein>
    <recommendedName>
        <fullName evidence="4">3-deoxy-7-phosphoheptulonate synthase</fullName>
        <ecNumber evidence="4">2.5.1.54</ecNumber>
    </recommendedName>
    <alternativeName>
        <fullName evidence="10">3-deoxy-D-arabino-heptulosonate 7-phosphate synthase</fullName>
    </alternativeName>
    <alternativeName>
        <fullName evidence="9">DAHP synthase</fullName>
    </alternativeName>
    <alternativeName>
        <fullName evidence="8">Phospho-2-keto-3-deoxyheptonate aldolase</fullName>
    </alternativeName>
</protein>
<evidence type="ECO:0000256" key="1">
    <source>
        <dbReference type="ARBA" id="ARBA00003726"/>
    </source>
</evidence>
<evidence type="ECO:0000313" key="13">
    <source>
        <dbReference type="EMBL" id="HJF49587.1"/>
    </source>
</evidence>
<comment type="catalytic activity">
    <reaction evidence="11">
        <text>D-erythrose 4-phosphate + phosphoenolpyruvate + H2O = 7-phospho-2-dehydro-3-deoxy-D-arabino-heptonate + phosphate</text>
        <dbReference type="Rhea" id="RHEA:14717"/>
        <dbReference type="ChEBI" id="CHEBI:15377"/>
        <dbReference type="ChEBI" id="CHEBI:16897"/>
        <dbReference type="ChEBI" id="CHEBI:43474"/>
        <dbReference type="ChEBI" id="CHEBI:58394"/>
        <dbReference type="ChEBI" id="CHEBI:58702"/>
        <dbReference type="EC" id="2.5.1.54"/>
    </reaction>
</comment>
<dbReference type="AlphaFoldDB" id="A0A921GNF1"/>
<name>A0A921GNF1_9MICO</name>
<sequence>MTLLATTPVQADTDVAPDRHVASFTELPTPAELRAEMPLTGVSAAQVAAHREQIRDVLTGADERLLAVVGPCSIHDQEAGLDDARRLADRRAEMQDDLLLVMRT</sequence>
<dbReference type="GO" id="GO:0009073">
    <property type="term" value="P:aromatic amino acid family biosynthetic process"/>
    <property type="evidence" value="ECO:0007669"/>
    <property type="project" value="UniProtKB-KW"/>
</dbReference>
<reference evidence="13" key="2">
    <citation type="submission" date="2021-09" db="EMBL/GenBank/DDBJ databases">
        <authorList>
            <person name="Gilroy R."/>
        </authorList>
    </citation>
    <scope>NUCLEOTIDE SEQUENCE</scope>
    <source>
        <strain evidence="13">1647</strain>
    </source>
</reference>
<evidence type="ECO:0000259" key="12">
    <source>
        <dbReference type="Pfam" id="PF00793"/>
    </source>
</evidence>
<evidence type="ECO:0000256" key="8">
    <source>
        <dbReference type="ARBA" id="ARBA00031111"/>
    </source>
</evidence>
<proteinExistence type="inferred from homology"/>
<dbReference type="PANTHER" id="PTHR21225">
    <property type="entry name" value="PHOSPHO-2-DEHYDRO-3-DEOXYHEPTONATE ALDOLASE DAHP SYNTHETASE"/>
    <property type="match status" value="1"/>
</dbReference>
<dbReference type="EMBL" id="DYWO01000215">
    <property type="protein sequence ID" value="HJF49587.1"/>
    <property type="molecule type" value="Genomic_DNA"/>
</dbReference>
<dbReference type="Proteomes" id="UP000775129">
    <property type="component" value="Unassembled WGS sequence"/>
</dbReference>
<feature type="non-terminal residue" evidence="13">
    <location>
        <position position="104"/>
    </location>
</feature>
<organism evidence="13 14">
    <name type="scientific">Brachybacterium paraconglomeratum</name>
    <dbReference type="NCBI Taxonomy" id="173362"/>
    <lineage>
        <taxon>Bacteria</taxon>
        <taxon>Bacillati</taxon>
        <taxon>Actinomycetota</taxon>
        <taxon>Actinomycetes</taxon>
        <taxon>Micrococcales</taxon>
        <taxon>Dermabacteraceae</taxon>
        <taxon>Brachybacterium</taxon>
    </lineage>
</organism>
<keyword evidence="5" id="KW-0028">Amino-acid biosynthesis</keyword>
<evidence type="ECO:0000313" key="14">
    <source>
        <dbReference type="Proteomes" id="UP000775129"/>
    </source>
</evidence>
<dbReference type="InterPro" id="IPR013785">
    <property type="entry name" value="Aldolase_TIM"/>
</dbReference>
<keyword evidence="6" id="KW-0808">Transferase</keyword>
<dbReference type="EC" id="2.5.1.54" evidence="4"/>
<dbReference type="InterPro" id="IPR006219">
    <property type="entry name" value="DAHP_synth_1"/>
</dbReference>
<evidence type="ECO:0000256" key="2">
    <source>
        <dbReference type="ARBA" id="ARBA00004688"/>
    </source>
</evidence>
<evidence type="ECO:0000256" key="4">
    <source>
        <dbReference type="ARBA" id="ARBA00012694"/>
    </source>
</evidence>
<reference evidence="13" key="1">
    <citation type="journal article" date="2021" name="PeerJ">
        <title>Extensive microbial diversity within the chicken gut microbiome revealed by metagenomics and culture.</title>
        <authorList>
            <person name="Gilroy R."/>
            <person name="Ravi A."/>
            <person name="Getino M."/>
            <person name="Pursley I."/>
            <person name="Horton D.L."/>
            <person name="Alikhan N.F."/>
            <person name="Baker D."/>
            <person name="Gharbi K."/>
            <person name="Hall N."/>
            <person name="Watson M."/>
            <person name="Adriaenssens E.M."/>
            <person name="Foster-Nyarko E."/>
            <person name="Jarju S."/>
            <person name="Secka A."/>
            <person name="Antonio M."/>
            <person name="Oren A."/>
            <person name="Chaudhuri R.R."/>
            <person name="La Ragione R."/>
            <person name="Hildebrand F."/>
            <person name="Pallen M.J."/>
        </authorList>
    </citation>
    <scope>NUCLEOTIDE SEQUENCE</scope>
    <source>
        <strain evidence="13">1647</strain>
    </source>
</reference>
<dbReference type="SUPFAM" id="SSF51569">
    <property type="entry name" value="Aldolase"/>
    <property type="match status" value="1"/>
</dbReference>
<evidence type="ECO:0000256" key="5">
    <source>
        <dbReference type="ARBA" id="ARBA00022605"/>
    </source>
</evidence>
<dbReference type="GO" id="GO:0008652">
    <property type="term" value="P:amino acid biosynthetic process"/>
    <property type="evidence" value="ECO:0007669"/>
    <property type="project" value="UniProtKB-KW"/>
</dbReference>
<evidence type="ECO:0000256" key="9">
    <source>
        <dbReference type="ARBA" id="ARBA00031349"/>
    </source>
</evidence>
<comment type="caution">
    <text evidence="13">The sequence shown here is derived from an EMBL/GenBank/DDBJ whole genome shotgun (WGS) entry which is preliminary data.</text>
</comment>
<keyword evidence="7" id="KW-0057">Aromatic amino acid biosynthesis</keyword>
<evidence type="ECO:0000256" key="6">
    <source>
        <dbReference type="ARBA" id="ARBA00022679"/>
    </source>
</evidence>
<dbReference type="Pfam" id="PF00793">
    <property type="entry name" value="DAHP_synth_1"/>
    <property type="match status" value="1"/>
</dbReference>
<dbReference type="Gene3D" id="3.20.20.70">
    <property type="entry name" value="Aldolase class I"/>
    <property type="match status" value="1"/>
</dbReference>
<dbReference type="PANTHER" id="PTHR21225:SF12">
    <property type="entry name" value="PHOSPHO-2-DEHYDRO-3-DEOXYHEPTONATE ALDOLASE, TYROSINE-INHIBITED"/>
    <property type="match status" value="1"/>
</dbReference>